<accession>A0AAV4XVG5</accession>
<evidence type="ECO:0000313" key="2">
    <source>
        <dbReference type="Proteomes" id="UP001054945"/>
    </source>
</evidence>
<organism evidence="1 2">
    <name type="scientific">Caerostris extrusa</name>
    <name type="common">Bark spider</name>
    <name type="synonym">Caerostris bankana</name>
    <dbReference type="NCBI Taxonomy" id="172846"/>
    <lineage>
        <taxon>Eukaryota</taxon>
        <taxon>Metazoa</taxon>
        <taxon>Ecdysozoa</taxon>
        <taxon>Arthropoda</taxon>
        <taxon>Chelicerata</taxon>
        <taxon>Arachnida</taxon>
        <taxon>Araneae</taxon>
        <taxon>Araneomorphae</taxon>
        <taxon>Entelegynae</taxon>
        <taxon>Araneoidea</taxon>
        <taxon>Araneidae</taxon>
        <taxon>Caerostris</taxon>
    </lineage>
</organism>
<proteinExistence type="predicted"/>
<dbReference type="AlphaFoldDB" id="A0AAV4XVG5"/>
<name>A0AAV4XVG5_CAEEX</name>
<sequence length="103" mass="11351">MKHNHDDHSSGLRIRYSANDARRELKCAGAPLCWSHRSRIAVKGMISMASLKIHPGEISTMNVPYIAAVALLNWNSISRMSPLILLDEKERGNHPITPVAAGP</sequence>
<reference evidence="1 2" key="1">
    <citation type="submission" date="2021-06" db="EMBL/GenBank/DDBJ databases">
        <title>Caerostris extrusa draft genome.</title>
        <authorList>
            <person name="Kono N."/>
            <person name="Arakawa K."/>
        </authorList>
    </citation>
    <scope>NUCLEOTIDE SEQUENCE [LARGE SCALE GENOMIC DNA]</scope>
</reference>
<protein>
    <submittedName>
        <fullName evidence="1">Uncharacterized protein</fullName>
    </submittedName>
</protein>
<gene>
    <name evidence="1" type="ORF">CEXT_538791</name>
</gene>
<evidence type="ECO:0000313" key="1">
    <source>
        <dbReference type="EMBL" id="GIY99041.1"/>
    </source>
</evidence>
<dbReference type="Proteomes" id="UP001054945">
    <property type="component" value="Unassembled WGS sequence"/>
</dbReference>
<comment type="caution">
    <text evidence="1">The sequence shown here is derived from an EMBL/GenBank/DDBJ whole genome shotgun (WGS) entry which is preliminary data.</text>
</comment>
<keyword evidence="2" id="KW-1185">Reference proteome</keyword>
<dbReference type="EMBL" id="BPLR01000996">
    <property type="protein sequence ID" value="GIY99041.1"/>
    <property type="molecule type" value="Genomic_DNA"/>
</dbReference>